<feature type="region of interest" description="Disordered" evidence="1">
    <location>
        <begin position="164"/>
        <end position="183"/>
    </location>
</feature>
<protein>
    <submittedName>
        <fullName evidence="2">Uncharacterized protein</fullName>
    </submittedName>
</protein>
<dbReference type="HOGENOM" id="CLU_973323_0_0_1"/>
<keyword evidence="3" id="KW-1185">Reference proteome</keyword>
<dbReference type="EMBL" id="KL142395">
    <property type="protein sequence ID" value="KDR70923.1"/>
    <property type="molecule type" value="Genomic_DNA"/>
</dbReference>
<gene>
    <name evidence="2" type="ORF">GALMADRAFT_214273</name>
</gene>
<sequence length="286" mass="31366">MRQGQRGGVQPVGWEQDTSVGVEGKEGVMGVLRGQGVDQLQMFDTRPSWSLPPPSTLYRHAHIADMDSHEDEVLVTDRMLTSGLDQGPPILRLQLHWNPSLSRTYVVPVACHGRSLAQPSYVPIPDADTLLLPFYYHNNYDLPVLGQLESWKCMDDDSEVDKEDVCRERGDYRKPSSSSQELASSSELRVSVYTGSGFTSSPAHSSFSRPANVMTCSQLTHSGPGLGSCKPCACGVTLPTMASSRSQLQMGRIHVKENVVAIISSWISDLGCTTLDARRTTEDRNA</sequence>
<dbReference type="Proteomes" id="UP000027222">
    <property type="component" value="Unassembled WGS sequence"/>
</dbReference>
<evidence type="ECO:0000256" key="1">
    <source>
        <dbReference type="SAM" id="MobiDB-lite"/>
    </source>
</evidence>
<dbReference type="AlphaFoldDB" id="A0A067SVY9"/>
<feature type="compositionally biased region" description="Basic and acidic residues" evidence="1">
    <location>
        <begin position="164"/>
        <end position="174"/>
    </location>
</feature>
<evidence type="ECO:0000313" key="3">
    <source>
        <dbReference type="Proteomes" id="UP000027222"/>
    </source>
</evidence>
<organism evidence="2 3">
    <name type="scientific">Galerina marginata (strain CBS 339.88)</name>
    <dbReference type="NCBI Taxonomy" id="685588"/>
    <lineage>
        <taxon>Eukaryota</taxon>
        <taxon>Fungi</taxon>
        <taxon>Dikarya</taxon>
        <taxon>Basidiomycota</taxon>
        <taxon>Agaricomycotina</taxon>
        <taxon>Agaricomycetes</taxon>
        <taxon>Agaricomycetidae</taxon>
        <taxon>Agaricales</taxon>
        <taxon>Agaricineae</taxon>
        <taxon>Strophariaceae</taxon>
        <taxon>Galerina</taxon>
    </lineage>
</organism>
<reference evidence="3" key="1">
    <citation type="journal article" date="2014" name="Proc. Natl. Acad. Sci. U.S.A.">
        <title>Extensive sampling of basidiomycete genomes demonstrates inadequacy of the white-rot/brown-rot paradigm for wood decay fungi.</title>
        <authorList>
            <person name="Riley R."/>
            <person name="Salamov A.A."/>
            <person name="Brown D.W."/>
            <person name="Nagy L.G."/>
            <person name="Floudas D."/>
            <person name="Held B.W."/>
            <person name="Levasseur A."/>
            <person name="Lombard V."/>
            <person name="Morin E."/>
            <person name="Otillar R."/>
            <person name="Lindquist E.A."/>
            <person name="Sun H."/>
            <person name="LaButti K.M."/>
            <person name="Schmutz J."/>
            <person name="Jabbour D."/>
            <person name="Luo H."/>
            <person name="Baker S.E."/>
            <person name="Pisabarro A.G."/>
            <person name="Walton J.D."/>
            <person name="Blanchette R.A."/>
            <person name="Henrissat B."/>
            <person name="Martin F."/>
            <person name="Cullen D."/>
            <person name="Hibbett D.S."/>
            <person name="Grigoriev I.V."/>
        </authorList>
    </citation>
    <scope>NUCLEOTIDE SEQUENCE [LARGE SCALE GENOMIC DNA]</scope>
    <source>
        <strain evidence="3">CBS 339.88</strain>
    </source>
</reference>
<evidence type="ECO:0000313" key="2">
    <source>
        <dbReference type="EMBL" id="KDR70923.1"/>
    </source>
</evidence>
<proteinExistence type="predicted"/>
<accession>A0A067SVY9</accession>
<name>A0A067SVY9_GALM3</name>